<dbReference type="VEuPathDB" id="VectorBase:AALC636_013510"/>
<evidence type="ECO:0000256" key="2">
    <source>
        <dbReference type="ARBA" id="ARBA00022729"/>
    </source>
</evidence>
<keyword evidence="1" id="KW-0433">Leucine-rich repeat</keyword>
<keyword evidence="3" id="KW-0677">Repeat</keyword>
<accession>A0A1W7R8L1</accession>
<dbReference type="InterPro" id="IPR003591">
    <property type="entry name" value="Leu-rich_rpt_typical-subtyp"/>
</dbReference>
<organism evidence="5">
    <name type="scientific">Aedes albopictus</name>
    <name type="common">Asian tiger mosquito</name>
    <name type="synonym">Stegomyia albopicta</name>
    <dbReference type="NCBI Taxonomy" id="7160"/>
    <lineage>
        <taxon>Eukaryota</taxon>
        <taxon>Metazoa</taxon>
        <taxon>Ecdysozoa</taxon>
        <taxon>Arthropoda</taxon>
        <taxon>Hexapoda</taxon>
        <taxon>Insecta</taxon>
        <taxon>Pterygota</taxon>
        <taxon>Neoptera</taxon>
        <taxon>Endopterygota</taxon>
        <taxon>Diptera</taxon>
        <taxon>Nematocera</taxon>
        <taxon>Culicoidea</taxon>
        <taxon>Culicidae</taxon>
        <taxon>Culicinae</taxon>
        <taxon>Aedini</taxon>
        <taxon>Aedes</taxon>
        <taxon>Stegomyia</taxon>
    </lineage>
</organism>
<dbReference type="InterPro" id="IPR032675">
    <property type="entry name" value="LRR_dom_sf"/>
</dbReference>
<evidence type="ECO:0000313" key="5">
    <source>
        <dbReference type="EMBL" id="JAV47488.1"/>
    </source>
</evidence>
<dbReference type="VEuPathDB" id="VectorBase:AALF012901"/>
<dbReference type="VEuPathDB" id="VectorBase:AALFPA_078673"/>
<dbReference type="EMBL" id="GEHC01000157">
    <property type="protein sequence ID" value="JAV47488.1"/>
    <property type="molecule type" value="Transcribed_RNA"/>
</dbReference>
<dbReference type="Pfam" id="PF13855">
    <property type="entry name" value="LRR_8"/>
    <property type="match status" value="3"/>
</dbReference>
<dbReference type="PANTHER" id="PTHR24373">
    <property type="entry name" value="SLIT RELATED LEUCINE-RICH REPEAT NEURONAL PROTEIN"/>
    <property type="match status" value="1"/>
</dbReference>
<feature type="signal peptide" evidence="4">
    <location>
        <begin position="1"/>
        <end position="18"/>
    </location>
</feature>
<dbReference type="SUPFAM" id="SSF52058">
    <property type="entry name" value="L domain-like"/>
    <property type="match status" value="2"/>
</dbReference>
<evidence type="ECO:0000256" key="3">
    <source>
        <dbReference type="ARBA" id="ARBA00022737"/>
    </source>
</evidence>
<dbReference type="PANTHER" id="PTHR24373:SF275">
    <property type="entry name" value="TIR DOMAIN-CONTAINING PROTEIN"/>
    <property type="match status" value="1"/>
</dbReference>
<dbReference type="InterPro" id="IPR050328">
    <property type="entry name" value="Dev_Immune_Receptor"/>
</dbReference>
<keyword evidence="5" id="KW-0675">Receptor</keyword>
<reference evidence="5" key="1">
    <citation type="submission" date="2016-03" db="EMBL/GenBank/DDBJ databases">
        <title>RNAseq analyses of the sensorial organs of adult female Aedes albopictus.</title>
        <authorList>
            <person name="Fabrizio L."/>
            <person name="Ribeiro J.M."/>
            <person name="Arca B."/>
        </authorList>
    </citation>
    <scope>NUCLEOTIDE SEQUENCE</scope>
</reference>
<dbReference type="Gene3D" id="3.80.10.10">
    <property type="entry name" value="Ribonuclease Inhibitor"/>
    <property type="match status" value="3"/>
</dbReference>
<dbReference type="InterPro" id="IPR001611">
    <property type="entry name" value="Leu-rich_rpt"/>
</dbReference>
<protein>
    <submittedName>
        <fullName evidence="5">Putative toll-like receptor 4</fullName>
    </submittedName>
</protein>
<evidence type="ECO:0000256" key="4">
    <source>
        <dbReference type="SAM" id="SignalP"/>
    </source>
</evidence>
<proteinExistence type="predicted"/>
<dbReference type="SMART" id="SM00369">
    <property type="entry name" value="LRR_TYP"/>
    <property type="match status" value="5"/>
</dbReference>
<keyword evidence="2 4" id="KW-0732">Signal</keyword>
<name>A0A1W7R8L1_AEDAL</name>
<sequence>MQLFVKIFAIIMVQEIASFVILQSIETRSPITSETMYADYPYLRELNMSNQRNFEFPEKKVLLIHQCLSAYICNNCGVKVIYNETFSKLPHLTLIELKNNSMEYVHPDAFMHNTRLDKIDFSGNKLVTLNPEATLRHISSLSIVNFSQNPRMDINKVKLASDRLMILSCNNCATTFLDRNTFADMPRISQINLKENLIEQIFYDALESLEYVKSLNIDGNRKLQIMSFASKTLKRLSAENCSLEGTLQTSNLPALKIVNVRGNRLTHLDELGLVANQRITSLLLDDNELEKIPDKLIKMPQLERLCLDRNLLQPYKHTQEALTVYRTRALRQNCSQSDDFSHCFEYHLPSDNGIAVYRKNPVHSVSNNGSTIDLSGRNIVFIEYDYLMDHEEANELNFNNNYKFDFKETMVFLASRTIEVLSMMNCAITAIYDSTFEKLINLKSVHLQGNKLQALHSNLLFVHNPQLTYINLAKNELNFISDTVFQYLHKLEMLILDKNTNLPNTVMPCFPYSNSLRHLSCANCAFERLNSQTFKLLPNLRTLNLEKNPLKSFDINLLDRLETFCVDDTFLEDSTLNELESQIPAVTELEHLCDEQRLSERLRRSYNSKSVKTNETMARMTHESQLTKRASSISAGEGFNLSILLIMVSIAFTCHRYVHLAVQTLYFSSKKNAC</sequence>
<feature type="chain" id="PRO_5012416274" evidence="4">
    <location>
        <begin position="19"/>
        <end position="674"/>
    </location>
</feature>
<evidence type="ECO:0000256" key="1">
    <source>
        <dbReference type="ARBA" id="ARBA00022614"/>
    </source>
</evidence>
<dbReference type="AlphaFoldDB" id="A0A1W7R8L1"/>